<dbReference type="SUPFAM" id="SSF56112">
    <property type="entry name" value="Protein kinase-like (PK-like)"/>
    <property type="match status" value="1"/>
</dbReference>
<evidence type="ECO:0000256" key="6">
    <source>
        <dbReference type="PIRSR" id="PIRSR630616-1"/>
    </source>
</evidence>
<evidence type="ECO:0000256" key="9">
    <source>
        <dbReference type="SAM" id="MobiDB-lite"/>
    </source>
</evidence>
<reference evidence="11" key="1">
    <citation type="journal article" date="2021" name="Proc. Natl. Acad. Sci. U.S.A.">
        <title>Three genomes in the algal genus Volvox reveal the fate of a haploid sex-determining region after a transition to homothallism.</title>
        <authorList>
            <person name="Yamamoto K."/>
            <person name="Hamaji T."/>
            <person name="Kawai-Toyooka H."/>
            <person name="Matsuzaki R."/>
            <person name="Takahashi F."/>
            <person name="Nishimura Y."/>
            <person name="Kawachi M."/>
            <person name="Noguchi H."/>
            <person name="Minakuchi Y."/>
            <person name="Umen J.G."/>
            <person name="Toyoda A."/>
            <person name="Nozaki H."/>
        </authorList>
    </citation>
    <scope>NUCLEOTIDE SEQUENCE</scope>
    <source>
        <strain evidence="11">NIES-3780</strain>
    </source>
</reference>
<keyword evidence="5 7" id="KW-0067">ATP-binding</keyword>
<dbReference type="FunFam" id="1.10.510.10:FF:000813">
    <property type="entry name" value="Aurora-like kinase"/>
    <property type="match status" value="1"/>
</dbReference>
<feature type="compositionally biased region" description="Low complexity" evidence="9">
    <location>
        <begin position="61"/>
        <end position="80"/>
    </location>
</feature>
<dbReference type="InterPro" id="IPR008271">
    <property type="entry name" value="Ser/Thr_kinase_AS"/>
</dbReference>
<evidence type="ECO:0000259" key="10">
    <source>
        <dbReference type="PROSITE" id="PS50011"/>
    </source>
</evidence>
<accession>A0A8J4BUT6</accession>
<keyword evidence="12" id="KW-1185">Reference proteome</keyword>
<evidence type="ECO:0000256" key="1">
    <source>
        <dbReference type="ARBA" id="ARBA00022527"/>
    </source>
</evidence>
<feature type="binding site" evidence="7">
    <location>
        <position position="579"/>
    </location>
    <ligand>
        <name>ATP</name>
        <dbReference type="ChEBI" id="CHEBI:30616"/>
    </ligand>
</feature>
<protein>
    <recommendedName>
        <fullName evidence="10">Protein kinase domain-containing protein</fullName>
    </recommendedName>
</protein>
<comment type="caution">
    <text evidence="11">The sequence shown here is derived from an EMBL/GenBank/DDBJ whole genome shotgun (WGS) entry which is preliminary data.</text>
</comment>
<name>A0A8J4BUT6_9CHLO</name>
<feature type="binding site" evidence="7">
    <location>
        <begin position="565"/>
        <end position="566"/>
    </location>
    <ligand>
        <name>ATP</name>
        <dbReference type="ChEBI" id="CHEBI:30616"/>
    </ligand>
</feature>
<dbReference type="Pfam" id="PF00069">
    <property type="entry name" value="Pkinase"/>
    <property type="match status" value="1"/>
</dbReference>
<dbReference type="InterPro" id="IPR030616">
    <property type="entry name" value="Aur-like"/>
</dbReference>
<dbReference type="PROSITE" id="PS50011">
    <property type="entry name" value="PROTEIN_KINASE_DOM"/>
    <property type="match status" value="1"/>
</dbReference>
<feature type="cross-link" description="Glycyl lysine isopeptide (Lys-Gly) (interchain with G-Cter in SUMO2)" evidence="8">
    <location>
        <position position="563"/>
    </location>
</feature>
<dbReference type="InterPro" id="IPR000719">
    <property type="entry name" value="Prot_kinase_dom"/>
</dbReference>
<keyword evidence="4" id="KW-0418">Kinase</keyword>
<dbReference type="Gene3D" id="1.10.510.10">
    <property type="entry name" value="Transferase(Phosphotransferase) domain 1"/>
    <property type="match status" value="1"/>
</dbReference>
<evidence type="ECO:0000256" key="5">
    <source>
        <dbReference type="ARBA" id="ARBA00022840"/>
    </source>
</evidence>
<dbReference type="Proteomes" id="UP000747399">
    <property type="component" value="Unassembled WGS sequence"/>
</dbReference>
<evidence type="ECO:0000256" key="7">
    <source>
        <dbReference type="PIRSR" id="PIRSR630616-2"/>
    </source>
</evidence>
<organism evidence="11 12">
    <name type="scientific">Volvox africanus</name>
    <dbReference type="NCBI Taxonomy" id="51714"/>
    <lineage>
        <taxon>Eukaryota</taxon>
        <taxon>Viridiplantae</taxon>
        <taxon>Chlorophyta</taxon>
        <taxon>core chlorophytes</taxon>
        <taxon>Chlorophyceae</taxon>
        <taxon>CS clade</taxon>
        <taxon>Chlamydomonadales</taxon>
        <taxon>Volvocaceae</taxon>
        <taxon>Volvox</taxon>
    </lineage>
</organism>
<evidence type="ECO:0000256" key="4">
    <source>
        <dbReference type="ARBA" id="ARBA00022777"/>
    </source>
</evidence>
<dbReference type="InterPro" id="IPR011009">
    <property type="entry name" value="Kinase-like_dom_sf"/>
</dbReference>
<feature type="region of interest" description="Disordered" evidence="9">
    <location>
        <begin position="255"/>
        <end position="288"/>
    </location>
</feature>
<feature type="binding site" evidence="7">
    <location>
        <position position="465"/>
    </location>
    <ligand>
        <name>ATP</name>
        <dbReference type="ChEBI" id="CHEBI:30616"/>
    </ligand>
</feature>
<feature type="binding site" evidence="7">
    <location>
        <begin position="513"/>
        <end position="515"/>
    </location>
    <ligand>
        <name>ATP</name>
        <dbReference type="ChEBI" id="CHEBI:30616"/>
    </ligand>
</feature>
<evidence type="ECO:0000313" key="12">
    <source>
        <dbReference type="Proteomes" id="UP000747399"/>
    </source>
</evidence>
<gene>
    <name evidence="11" type="ORF">Vafri_19430</name>
</gene>
<keyword evidence="2" id="KW-0808">Transferase</keyword>
<dbReference type="GO" id="GO:0005524">
    <property type="term" value="F:ATP binding"/>
    <property type="evidence" value="ECO:0007669"/>
    <property type="project" value="UniProtKB-KW"/>
</dbReference>
<evidence type="ECO:0000256" key="3">
    <source>
        <dbReference type="ARBA" id="ARBA00022741"/>
    </source>
</evidence>
<dbReference type="AlphaFoldDB" id="A0A8J4BUT6"/>
<evidence type="ECO:0000256" key="8">
    <source>
        <dbReference type="PIRSR" id="PIRSR630616-3"/>
    </source>
</evidence>
<evidence type="ECO:0000256" key="2">
    <source>
        <dbReference type="ARBA" id="ARBA00022679"/>
    </source>
</evidence>
<sequence>MNDSHKFQRGSSGLDLMSANLSPISIEPQSKKRENGFITSLKRLLRRQQRAVDSAAQLQPTPSSFGTKSSGSSGLLSATLADNSFPSDSEPYDSSFPGSKAPPRSSTSMPMLLPLSTNLAALPSYYALPSQSSAGRRVHPANSSSSVLLQLPPVDSCASALSSSAIPDNTGPISSSQNVFRNLPSCPAAESRLRNSSSTMFPQAQLYPPPGVMKAAQSSSGVPEQNIGSLPLPFVRFGLQGSALAMACMAAPPTTVVTSPTSTTTSTTTSTATSTTTSTATSTATTNSTTTITTTASAATTTATRNNPWKSADFSAGNGSAAAAAAAAAGQDTAIPDTTSACKTSPAAAVHTKPSTPNTTNLLVAAFSQNVFPLPSAARTSTTSTTSTTCTAVKAATATMVTRMEEEEMDPTSALIAVCPAAPESMRRPSWRLSDYIIGGRLYKGEVSSVYKATCGFSGLKVVLKVYSLHRVAENALHTLAREVRIHTDLAHDNILTMYGVFEEDGRLVLVLERAVRGDLFRLHRSTPHCRMSEDQLRVLVLAPLLDALVYLHSKAVCHRDIKPENLLMTTSWQLRVADFGAAINLTQERAVTRTGTMDYMAPEVERCPLKMRPEDNKGNVDLAYSTAADVWSVGVLAYEMLVGFPPFINCSKGNLDGSSGDDGNGDRPRELCFPHFVSAGGQDFISSALAVRPADRPTAAQLLRHPWLKFAVRQHQARKQQQQPKTPTLQHQVSGLGTWAFRRQGPAPKDSFLANPNINIATTSTAAASIARS</sequence>
<proteinExistence type="predicted"/>
<feature type="active site" description="Proton acceptor" evidence="6">
    <location>
        <position position="561"/>
    </location>
</feature>
<keyword evidence="3 7" id="KW-0547">Nucleotide-binding</keyword>
<keyword evidence="1" id="KW-0723">Serine/threonine-protein kinase</keyword>
<dbReference type="PROSITE" id="PS00108">
    <property type="entry name" value="PROTEIN_KINASE_ST"/>
    <property type="match status" value="1"/>
</dbReference>
<feature type="domain" description="Protein kinase" evidence="10">
    <location>
        <begin position="436"/>
        <end position="709"/>
    </location>
</feature>
<dbReference type="PANTHER" id="PTHR24350">
    <property type="entry name" value="SERINE/THREONINE-PROTEIN KINASE IAL-RELATED"/>
    <property type="match status" value="1"/>
</dbReference>
<dbReference type="GO" id="GO:0004674">
    <property type="term" value="F:protein serine/threonine kinase activity"/>
    <property type="evidence" value="ECO:0007669"/>
    <property type="project" value="UniProtKB-KW"/>
</dbReference>
<dbReference type="SMART" id="SM00220">
    <property type="entry name" value="S_TKc"/>
    <property type="match status" value="1"/>
</dbReference>
<feature type="region of interest" description="Disordered" evidence="9">
    <location>
        <begin position="1"/>
        <end position="108"/>
    </location>
</feature>
<evidence type="ECO:0000313" key="11">
    <source>
        <dbReference type="EMBL" id="GIL65804.1"/>
    </source>
</evidence>
<dbReference type="EMBL" id="BNCO01000078">
    <property type="protein sequence ID" value="GIL65804.1"/>
    <property type="molecule type" value="Genomic_DNA"/>
</dbReference>